<keyword evidence="2" id="KW-1185">Reference proteome</keyword>
<sequence>MSETAYNILDFNGPIGKEVFSDMVKELGPKESVKLSLEQLGTLISLVFTYGIHYDELTEDKHPLFFKTLMEEKLPLFQVSQTFAGHLLNNLDQGGKAEFQQLLQMEHNIKEILSNERLLDFVEMELLDPTTSFRKWEYGRYVMAYIGQKVFGHIKWDKIFDKKGCLQKLEEGLDKQDGKMDSQEKLFLQLMAKGMLMPQKTNMSEFLLMGSYVQENMMRLSVRMKDLSEILGSAIQKEISKQKGKEGPGL</sequence>
<protein>
    <submittedName>
        <fullName evidence="1">Uncharacterized protein</fullName>
    </submittedName>
</protein>
<reference evidence="1 2" key="1">
    <citation type="submission" date="2023-03" db="EMBL/GenBank/DDBJ databases">
        <title>Muricauda XX sp. nov. and Muricauda XXX sp. nov., two novel species isolated from Okinawa Trough.</title>
        <authorList>
            <person name="Cao W."/>
            <person name="Deng X."/>
        </authorList>
    </citation>
    <scope>NUCLEOTIDE SEQUENCE [LARGE SCALE GENOMIC DNA]</scope>
    <source>
        <strain evidence="1 2">334s03</strain>
    </source>
</reference>
<proteinExistence type="predicted"/>
<gene>
    <name evidence="1" type="ORF">PY092_16605</name>
</gene>
<name>A0ABT5Y396_9FLAO</name>
<evidence type="ECO:0000313" key="1">
    <source>
        <dbReference type="EMBL" id="MDF0717786.1"/>
    </source>
</evidence>
<accession>A0ABT5Y396</accession>
<comment type="caution">
    <text evidence="1">The sequence shown here is derived from an EMBL/GenBank/DDBJ whole genome shotgun (WGS) entry which is preliminary data.</text>
</comment>
<evidence type="ECO:0000313" key="2">
    <source>
        <dbReference type="Proteomes" id="UP001221366"/>
    </source>
</evidence>
<organism evidence="1 2">
    <name type="scientific">Flagellimonas yonaguniensis</name>
    <dbReference type="NCBI Taxonomy" id="3031325"/>
    <lineage>
        <taxon>Bacteria</taxon>
        <taxon>Pseudomonadati</taxon>
        <taxon>Bacteroidota</taxon>
        <taxon>Flavobacteriia</taxon>
        <taxon>Flavobacteriales</taxon>
        <taxon>Flavobacteriaceae</taxon>
        <taxon>Flagellimonas</taxon>
    </lineage>
</organism>
<dbReference type="Proteomes" id="UP001221366">
    <property type="component" value="Unassembled WGS sequence"/>
</dbReference>
<dbReference type="EMBL" id="JARFVB010000014">
    <property type="protein sequence ID" value="MDF0717786.1"/>
    <property type="molecule type" value="Genomic_DNA"/>
</dbReference>
<dbReference type="RefSeq" id="WP_275616931.1">
    <property type="nucleotide sequence ID" value="NZ_JARFVB010000014.1"/>
</dbReference>